<reference evidence="2 3" key="1">
    <citation type="journal article" date="2023" name="Plants (Basel)">
        <title>Bridging the Gap: Combining Genomics and Transcriptomics Approaches to Understand Stylosanthes scabra, an Orphan Legume from the Brazilian Caatinga.</title>
        <authorList>
            <person name="Ferreira-Neto J.R.C."/>
            <person name="da Silva M.D."/>
            <person name="Binneck E."/>
            <person name="de Melo N.F."/>
            <person name="da Silva R.H."/>
            <person name="de Melo A.L.T.M."/>
            <person name="Pandolfi V."/>
            <person name="Bustamante F.O."/>
            <person name="Brasileiro-Vidal A.C."/>
            <person name="Benko-Iseppon A.M."/>
        </authorList>
    </citation>
    <scope>NUCLEOTIDE SEQUENCE [LARGE SCALE GENOMIC DNA]</scope>
    <source>
        <tissue evidence="2">Leaves</tissue>
    </source>
</reference>
<keyword evidence="3" id="KW-1185">Reference proteome</keyword>
<dbReference type="Proteomes" id="UP001341840">
    <property type="component" value="Unassembled WGS sequence"/>
</dbReference>
<evidence type="ECO:0000256" key="1">
    <source>
        <dbReference type="SAM" id="MobiDB-lite"/>
    </source>
</evidence>
<organism evidence="2 3">
    <name type="scientific">Stylosanthes scabra</name>
    <dbReference type="NCBI Taxonomy" id="79078"/>
    <lineage>
        <taxon>Eukaryota</taxon>
        <taxon>Viridiplantae</taxon>
        <taxon>Streptophyta</taxon>
        <taxon>Embryophyta</taxon>
        <taxon>Tracheophyta</taxon>
        <taxon>Spermatophyta</taxon>
        <taxon>Magnoliopsida</taxon>
        <taxon>eudicotyledons</taxon>
        <taxon>Gunneridae</taxon>
        <taxon>Pentapetalae</taxon>
        <taxon>rosids</taxon>
        <taxon>fabids</taxon>
        <taxon>Fabales</taxon>
        <taxon>Fabaceae</taxon>
        <taxon>Papilionoideae</taxon>
        <taxon>50 kb inversion clade</taxon>
        <taxon>dalbergioids sensu lato</taxon>
        <taxon>Dalbergieae</taxon>
        <taxon>Pterocarpus clade</taxon>
        <taxon>Stylosanthes</taxon>
    </lineage>
</organism>
<feature type="region of interest" description="Disordered" evidence="1">
    <location>
        <begin position="131"/>
        <end position="165"/>
    </location>
</feature>
<evidence type="ECO:0000313" key="2">
    <source>
        <dbReference type="EMBL" id="MED6206695.1"/>
    </source>
</evidence>
<comment type="caution">
    <text evidence="2">The sequence shown here is derived from an EMBL/GenBank/DDBJ whole genome shotgun (WGS) entry which is preliminary data.</text>
</comment>
<protein>
    <submittedName>
        <fullName evidence="2">Uncharacterized protein</fullName>
    </submittedName>
</protein>
<dbReference type="EMBL" id="JASCZI010241774">
    <property type="protein sequence ID" value="MED6206695.1"/>
    <property type="molecule type" value="Genomic_DNA"/>
</dbReference>
<proteinExistence type="predicted"/>
<sequence length="226" mass="25291">MPLDVYAALEQNEDAAKRRGTRVMESFWMLQRHWKTEDMSTMAELVHVFLHHLGGGFTEIRKVGYLFLRRQPDVKFVHLLVWLFNDEHVRVTFGCHCRLMPQHVMDFLVQVGGRPSGPPVVATPVCIAKPSMPETEPTMDNSEFDFEDSASTGSSSADSLDDGECIPETAGPGCSRYVLPAPPPIPRQEDVPCFFQQLDLDEEGASDDPLKSGMCNDYNTDDGVEL</sequence>
<name>A0ABU6Y8I1_9FABA</name>
<feature type="compositionally biased region" description="Low complexity" evidence="1">
    <location>
        <begin position="149"/>
        <end position="158"/>
    </location>
</feature>
<gene>
    <name evidence="2" type="ORF">PIB30_029308</name>
</gene>
<accession>A0ABU6Y8I1</accession>
<evidence type="ECO:0000313" key="3">
    <source>
        <dbReference type="Proteomes" id="UP001341840"/>
    </source>
</evidence>
<feature type="region of interest" description="Disordered" evidence="1">
    <location>
        <begin position="198"/>
        <end position="226"/>
    </location>
</feature>